<name>A0ABV7BGZ4_9GAMM</name>
<organism evidence="1 2">
    <name type="scientific">Acinetobacter sichuanensis</name>
    <dbReference type="NCBI Taxonomy" id="2136183"/>
    <lineage>
        <taxon>Bacteria</taxon>
        <taxon>Pseudomonadati</taxon>
        <taxon>Pseudomonadota</taxon>
        <taxon>Gammaproteobacteria</taxon>
        <taxon>Moraxellales</taxon>
        <taxon>Moraxellaceae</taxon>
        <taxon>Acinetobacter</taxon>
    </lineage>
</organism>
<reference evidence="2" key="1">
    <citation type="journal article" date="2019" name="Int. J. Syst. Evol. Microbiol.">
        <title>The Global Catalogue of Microorganisms (GCM) 10K type strain sequencing project: providing services to taxonomists for standard genome sequencing and annotation.</title>
        <authorList>
            <consortium name="The Broad Institute Genomics Platform"/>
            <consortium name="The Broad Institute Genome Sequencing Center for Infectious Disease"/>
            <person name="Wu L."/>
            <person name="Ma J."/>
        </authorList>
    </citation>
    <scope>NUCLEOTIDE SEQUENCE [LARGE SCALE GENOMIC DNA]</scope>
    <source>
        <strain evidence="2">KCTC 62575</strain>
    </source>
</reference>
<keyword evidence="2" id="KW-1185">Reference proteome</keyword>
<comment type="caution">
    <text evidence="1">The sequence shown here is derived from an EMBL/GenBank/DDBJ whole genome shotgun (WGS) entry which is preliminary data.</text>
</comment>
<evidence type="ECO:0000313" key="1">
    <source>
        <dbReference type="EMBL" id="MFC2996876.1"/>
    </source>
</evidence>
<accession>A0ABV7BGZ4</accession>
<sequence>MALDNQTFANLERDISDTGEAVNEKKVISPRYGDPFKSLPLVAEEAELKADEVVAKGFYLGFANEAAMRAYTPSFAETRAKLDDTKKVYRWERTSAEGVSPITGIWHDTGLSELDQAKLYTNDQIADNNAAIDNTLGQLMSAVMADATTKANAARDDAIDAAALDATTKADAARDDAIDAAEEYVEDKFRKNNDTSLFDFMDIAENKVVRFLRDGDIETAKFGKLSEFSTHIEGQAKTYTDEKTKAVQEYTDEKTKALNTNLSSSLFDFNDLDGSIVAQLLSNGDLKLAALDGRGVAQLLKLLLSLSANANDDSSIFNLYDSSGHLAFKFTDSGDIIFNGGDSLKAITSKENSSVIKIPSRYELFTNTFASIISSYQNLSHISALPIPTGLCSQKFKISDKQAFLNLKIAQPERIKIDTPYYRDDHVVHPFLCNFYKTFRGFNHILLLTPYHDTDANFENPCVYGSNDLLSF</sequence>
<proteinExistence type="predicted"/>
<gene>
    <name evidence="1" type="ORF">ACFODO_16765</name>
</gene>
<protein>
    <submittedName>
        <fullName evidence="1">Uncharacterized protein</fullName>
    </submittedName>
</protein>
<feature type="non-terminal residue" evidence="1">
    <location>
        <position position="472"/>
    </location>
</feature>
<evidence type="ECO:0000313" key="2">
    <source>
        <dbReference type="Proteomes" id="UP001595455"/>
    </source>
</evidence>
<dbReference type="EMBL" id="JBHRSF010000099">
    <property type="protein sequence ID" value="MFC2996876.1"/>
    <property type="molecule type" value="Genomic_DNA"/>
</dbReference>
<dbReference type="Proteomes" id="UP001595455">
    <property type="component" value="Unassembled WGS sequence"/>
</dbReference>